<protein>
    <submittedName>
        <fullName evidence="2">Uncharacterized protein</fullName>
    </submittedName>
</protein>
<keyword evidence="1" id="KW-0472">Membrane</keyword>
<evidence type="ECO:0000313" key="3">
    <source>
        <dbReference type="Proteomes" id="UP001292094"/>
    </source>
</evidence>
<comment type="caution">
    <text evidence="2">The sequence shown here is derived from an EMBL/GenBank/DDBJ whole genome shotgun (WGS) entry which is preliminary data.</text>
</comment>
<dbReference type="EMBL" id="JAWZYT010000787">
    <property type="protein sequence ID" value="KAK4318993.1"/>
    <property type="molecule type" value="Genomic_DNA"/>
</dbReference>
<organism evidence="2 3">
    <name type="scientific">Petrolisthes manimaculis</name>
    <dbReference type="NCBI Taxonomy" id="1843537"/>
    <lineage>
        <taxon>Eukaryota</taxon>
        <taxon>Metazoa</taxon>
        <taxon>Ecdysozoa</taxon>
        <taxon>Arthropoda</taxon>
        <taxon>Crustacea</taxon>
        <taxon>Multicrustacea</taxon>
        <taxon>Malacostraca</taxon>
        <taxon>Eumalacostraca</taxon>
        <taxon>Eucarida</taxon>
        <taxon>Decapoda</taxon>
        <taxon>Pleocyemata</taxon>
        <taxon>Anomura</taxon>
        <taxon>Galatheoidea</taxon>
        <taxon>Porcellanidae</taxon>
        <taxon>Petrolisthes</taxon>
    </lineage>
</organism>
<evidence type="ECO:0000256" key="1">
    <source>
        <dbReference type="SAM" id="Phobius"/>
    </source>
</evidence>
<keyword evidence="1" id="KW-1133">Transmembrane helix</keyword>
<reference evidence="2" key="1">
    <citation type="submission" date="2023-11" db="EMBL/GenBank/DDBJ databases">
        <title>Genome assemblies of two species of porcelain crab, Petrolisthes cinctipes and Petrolisthes manimaculis (Anomura: Porcellanidae).</title>
        <authorList>
            <person name="Angst P."/>
        </authorList>
    </citation>
    <scope>NUCLEOTIDE SEQUENCE</scope>
    <source>
        <strain evidence="2">PB745_02</strain>
        <tissue evidence="2">Gill</tissue>
    </source>
</reference>
<dbReference type="AlphaFoldDB" id="A0AAE1UCC0"/>
<name>A0AAE1UCC0_9EUCA</name>
<gene>
    <name evidence="2" type="ORF">Pmani_010080</name>
</gene>
<sequence length="102" mass="11432">MAVWNADQVLKHLQSGQKTGTCGSTTQHTSCRDTHPALVVVVVVVVVMVAYIRKFVTSTRLVIVQQDFTVHIFDASEKKSTLKSTTSCMFDKEYGDHKEKRC</sequence>
<keyword evidence="3" id="KW-1185">Reference proteome</keyword>
<evidence type="ECO:0000313" key="2">
    <source>
        <dbReference type="EMBL" id="KAK4318993.1"/>
    </source>
</evidence>
<proteinExistence type="predicted"/>
<keyword evidence="1" id="KW-0812">Transmembrane</keyword>
<accession>A0AAE1UCC0</accession>
<feature type="transmembrane region" description="Helical" evidence="1">
    <location>
        <begin position="34"/>
        <end position="52"/>
    </location>
</feature>
<dbReference type="Proteomes" id="UP001292094">
    <property type="component" value="Unassembled WGS sequence"/>
</dbReference>